<dbReference type="PROSITE" id="PS50931">
    <property type="entry name" value="HTH_LYSR"/>
    <property type="match status" value="1"/>
</dbReference>
<dbReference type="SUPFAM" id="SSF46785">
    <property type="entry name" value="Winged helix' DNA-binding domain"/>
    <property type="match status" value="1"/>
</dbReference>
<gene>
    <name evidence="6" type="ORF">SAMN05216466_12350</name>
</gene>
<dbReference type="Pfam" id="PF03466">
    <property type="entry name" value="LysR_substrate"/>
    <property type="match status" value="1"/>
</dbReference>
<dbReference type="GO" id="GO:0003700">
    <property type="term" value="F:DNA-binding transcription factor activity"/>
    <property type="evidence" value="ECO:0007669"/>
    <property type="project" value="InterPro"/>
</dbReference>
<evidence type="ECO:0000259" key="5">
    <source>
        <dbReference type="PROSITE" id="PS50931"/>
    </source>
</evidence>
<dbReference type="NCBIfam" id="NF002964">
    <property type="entry name" value="PRK03635.1"/>
    <property type="match status" value="1"/>
</dbReference>
<dbReference type="SUPFAM" id="SSF53850">
    <property type="entry name" value="Periplasmic binding protein-like II"/>
    <property type="match status" value="1"/>
</dbReference>
<keyword evidence="4" id="KW-0804">Transcription</keyword>
<dbReference type="InterPro" id="IPR036390">
    <property type="entry name" value="WH_DNA-bd_sf"/>
</dbReference>
<protein>
    <submittedName>
        <fullName evidence="6">Transcriptional regulator, LysR family</fullName>
    </submittedName>
</protein>
<dbReference type="EMBL" id="FNCJ01000023">
    <property type="protein sequence ID" value="SDI44879.1"/>
    <property type="molecule type" value="Genomic_DNA"/>
</dbReference>
<comment type="similarity">
    <text evidence="1">Belongs to the LysR transcriptional regulatory family.</text>
</comment>
<feature type="domain" description="HTH lysR-type" evidence="5">
    <location>
        <begin position="1"/>
        <end position="59"/>
    </location>
</feature>
<dbReference type="InterPro" id="IPR000847">
    <property type="entry name" value="LysR_HTH_N"/>
</dbReference>
<dbReference type="RefSeq" id="WP_090693318.1">
    <property type="nucleotide sequence ID" value="NZ_CADERL010000026.1"/>
</dbReference>
<keyword evidence="2" id="KW-0805">Transcription regulation</keyword>
<dbReference type="GO" id="GO:0003677">
    <property type="term" value="F:DNA binding"/>
    <property type="evidence" value="ECO:0007669"/>
    <property type="project" value="UniProtKB-KW"/>
</dbReference>
<evidence type="ECO:0000313" key="6">
    <source>
        <dbReference type="EMBL" id="SDI44879.1"/>
    </source>
</evidence>
<dbReference type="Gene3D" id="3.40.190.290">
    <property type="match status" value="1"/>
</dbReference>
<keyword evidence="3" id="KW-0238">DNA-binding</keyword>
<reference evidence="6 7" key="1">
    <citation type="submission" date="2016-10" db="EMBL/GenBank/DDBJ databases">
        <authorList>
            <person name="de Groot N.N."/>
        </authorList>
    </citation>
    <scope>NUCLEOTIDE SEQUENCE [LARGE SCALE GENOMIC DNA]</scope>
    <source>
        <strain evidence="6 7">LMG 2247</strain>
    </source>
</reference>
<dbReference type="InterPro" id="IPR050176">
    <property type="entry name" value="LTTR"/>
</dbReference>
<dbReference type="PRINTS" id="PR00039">
    <property type="entry name" value="HTHLYSR"/>
</dbReference>
<accession>A0A1G8KNC6</accession>
<dbReference type="Pfam" id="PF00126">
    <property type="entry name" value="HTH_1"/>
    <property type="match status" value="1"/>
</dbReference>
<sequence length="313" mass="34313">MDLDPRQTTAVRAVIETGSFEQAAARLNITPSAVSQRVRALETRLGNPLIVRTRPCRATSMGQRLLQYLRRTALLEDDFASDLAGANEALLKVAAAVNADTLSTWFFPALSEILLQENVLLDLTVDDQDHTHALLASGLAIGCITTEPAPMRGCFAERLGAMRYRMVASTAFVERWFPNGLTRDAARRAPVILSSRKDALQARFLETRFGLPPEAYPCHYVPAPVPRYMAIQRGLAYGMVPELEFGDAVHRGELVDLAPRQPTDVELYWHAWKVQSPRLEKLSARIVELGRAALAGPAASGAASAKGKRKRAA</sequence>
<dbReference type="OrthoDB" id="3252676at2"/>
<dbReference type="AlphaFoldDB" id="A0A1G8KNC6"/>
<name>A0A1G8KNC6_9BURK</name>
<dbReference type="InterPro" id="IPR005119">
    <property type="entry name" value="LysR_subst-bd"/>
</dbReference>
<dbReference type="NCBIfam" id="NF009888">
    <property type="entry name" value="PRK13348.1"/>
    <property type="match status" value="1"/>
</dbReference>
<evidence type="ECO:0000256" key="4">
    <source>
        <dbReference type="ARBA" id="ARBA00023163"/>
    </source>
</evidence>
<organism evidence="6 7">
    <name type="scientific">Paraburkholderia phenazinium</name>
    <dbReference type="NCBI Taxonomy" id="60549"/>
    <lineage>
        <taxon>Bacteria</taxon>
        <taxon>Pseudomonadati</taxon>
        <taxon>Pseudomonadota</taxon>
        <taxon>Betaproteobacteria</taxon>
        <taxon>Burkholderiales</taxon>
        <taxon>Burkholderiaceae</taxon>
        <taxon>Paraburkholderia</taxon>
    </lineage>
</organism>
<dbReference type="PANTHER" id="PTHR30579">
    <property type="entry name" value="TRANSCRIPTIONAL REGULATOR"/>
    <property type="match status" value="1"/>
</dbReference>
<dbReference type="PANTHER" id="PTHR30579:SF2">
    <property type="entry name" value="HTH-TYPE TRANSCRIPTIONAL REGULATOR ARGP"/>
    <property type="match status" value="1"/>
</dbReference>
<evidence type="ECO:0000256" key="3">
    <source>
        <dbReference type="ARBA" id="ARBA00023125"/>
    </source>
</evidence>
<proteinExistence type="inferred from homology"/>
<evidence type="ECO:0000256" key="1">
    <source>
        <dbReference type="ARBA" id="ARBA00009437"/>
    </source>
</evidence>
<dbReference type="InterPro" id="IPR017685">
    <property type="entry name" value="ArgP"/>
</dbReference>
<evidence type="ECO:0000256" key="2">
    <source>
        <dbReference type="ARBA" id="ARBA00023015"/>
    </source>
</evidence>
<dbReference type="Proteomes" id="UP000199706">
    <property type="component" value="Unassembled WGS sequence"/>
</dbReference>
<dbReference type="NCBIfam" id="TIGR03298">
    <property type="entry name" value="argP"/>
    <property type="match status" value="1"/>
</dbReference>
<dbReference type="Gene3D" id="1.10.10.10">
    <property type="entry name" value="Winged helix-like DNA-binding domain superfamily/Winged helix DNA-binding domain"/>
    <property type="match status" value="1"/>
</dbReference>
<dbReference type="InterPro" id="IPR036388">
    <property type="entry name" value="WH-like_DNA-bd_sf"/>
</dbReference>
<evidence type="ECO:0000313" key="7">
    <source>
        <dbReference type="Proteomes" id="UP000199706"/>
    </source>
</evidence>